<protein>
    <submittedName>
        <fullName evidence="3">Serine/threonine-protein phosphatase</fullName>
    </submittedName>
</protein>
<name>A0ABT1UCJ6_9GAMM</name>
<dbReference type="InterPro" id="IPR001932">
    <property type="entry name" value="PPM-type_phosphatase-like_dom"/>
</dbReference>
<sequence length="190" mass="20396">SRALVEALARVPAVDDLEHYGEQVAAGLQAVNRQLLALAKQRGNAGIIGSTIVVLLIAGKQFGYLWAGDSRLYRYRQGALKQLTLDHSLYNEAISQGLLPEDGSLEAGRGNVITRAVGADTQLQLDWGQGELCPGDLFILSSDGLDKELSHDDIAGFCGDGTVESIVRNLIEEAERRGGRDNISVIAVRV</sequence>
<evidence type="ECO:0000313" key="4">
    <source>
        <dbReference type="Proteomes" id="UP001524586"/>
    </source>
</evidence>
<dbReference type="Proteomes" id="UP001524586">
    <property type="component" value="Unassembled WGS sequence"/>
</dbReference>
<dbReference type="RefSeq" id="WP_256617455.1">
    <property type="nucleotide sequence ID" value="NZ_JANIBK010000358.1"/>
</dbReference>
<dbReference type="PROSITE" id="PS51746">
    <property type="entry name" value="PPM_2"/>
    <property type="match status" value="1"/>
</dbReference>
<organism evidence="3 4">
    <name type="scientific">Methylomonas rivi</name>
    <dbReference type="NCBI Taxonomy" id="2952226"/>
    <lineage>
        <taxon>Bacteria</taxon>
        <taxon>Pseudomonadati</taxon>
        <taxon>Pseudomonadota</taxon>
        <taxon>Gammaproteobacteria</taxon>
        <taxon>Methylococcales</taxon>
        <taxon>Methylococcaceae</taxon>
        <taxon>Methylomonas</taxon>
    </lineage>
</organism>
<proteinExistence type="predicted"/>
<reference evidence="3 4" key="1">
    <citation type="submission" date="2022-07" db="EMBL/GenBank/DDBJ databases">
        <title>Methylomonas rivi sp. nov., Methylomonas rosea sp. nov., Methylomonas aureus sp. nov. and Methylomonas subterranea sp. nov., four novel methanotrophs isolated from a freshwater creek and the deep terrestrial subsurface.</title>
        <authorList>
            <person name="Abin C."/>
            <person name="Sankaranarayanan K."/>
            <person name="Garner C."/>
            <person name="Sindelar R."/>
            <person name="Kotary K."/>
            <person name="Garner R."/>
            <person name="Barclay S."/>
            <person name="Lawson P."/>
            <person name="Krumholz L."/>
        </authorList>
    </citation>
    <scope>NUCLEOTIDE SEQUENCE [LARGE SCALE GENOMIC DNA]</scope>
    <source>
        <strain evidence="3 4">WSC-6</strain>
    </source>
</reference>
<evidence type="ECO:0000259" key="2">
    <source>
        <dbReference type="PROSITE" id="PS51746"/>
    </source>
</evidence>
<dbReference type="CDD" id="cd00143">
    <property type="entry name" value="PP2Cc"/>
    <property type="match status" value="1"/>
</dbReference>
<feature type="domain" description="PPM-type phosphatase" evidence="2">
    <location>
        <begin position="1"/>
        <end position="190"/>
    </location>
</feature>
<dbReference type="SUPFAM" id="SSF81606">
    <property type="entry name" value="PP2C-like"/>
    <property type="match status" value="1"/>
</dbReference>
<dbReference type="Gene3D" id="3.60.40.10">
    <property type="entry name" value="PPM-type phosphatase domain"/>
    <property type="match status" value="1"/>
</dbReference>
<evidence type="ECO:0000313" key="3">
    <source>
        <dbReference type="EMBL" id="MCQ8131090.1"/>
    </source>
</evidence>
<feature type="non-terminal residue" evidence="3">
    <location>
        <position position="1"/>
    </location>
</feature>
<dbReference type="EMBL" id="JANIBK010000358">
    <property type="protein sequence ID" value="MCQ8131090.1"/>
    <property type="molecule type" value="Genomic_DNA"/>
</dbReference>
<gene>
    <name evidence="3" type="ORF">NP596_21725</name>
</gene>
<keyword evidence="1" id="KW-0472">Membrane</keyword>
<keyword evidence="1" id="KW-0812">Transmembrane</keyword>
<dbReference type="SMART" id="SM00332">
    <property type="entry name" value="PP2Cc"/>
    <property type="match status" value="1"/>
</dbReference>
<feature type="transmembrane region" description="Helical" evidence="1">
    <location>
        <begin position="45"/>
        <end position="67"/>
    </location>
</feature>
<dbReference type="SMART" id="SM00331">
    <property type="entry name" value="PP2C_SIG"/>
    <property type="match status" value="1"/>
</dbReference>
<accession>A0ABT1UCJ6</accession>
<dbReference type="InterPro" id="IPR036457">
    <property type="entry name" value="PPM-type-like_dom_sf"/>
</dbReference>
<evidence type="ECO:0000256" key="1">
    <source>
        <dbReference type="SAM" id="Phobius"/>
    </source>
</evidence>
<keyword evidence="4" id="KW-1185">Reference proteome</keyword>
<comment type="caution">
    <text evidence="3">The sequence shown here is derived from an EMBL/GenBank/DDBJ whole genome shotgun (WGS) entry which is preliminary data.</text>
</comment>
<keyword evidence="1" id="KW-1133">Transmembrane helix</keyword>